<dbReference type="Proteomes" id="UP000657918">
    <property type="component" value="Unassembled WGS sequence"/>
</dbReference>
<accession>A0A835N772</accession>
<reference evidence="1 2" key="1">
    <citation type="submission" date="2020-10" db="EMBL/GenBank/DDBJ databases">
        <title>Plant Genome Project.</title>
        <authorList>
            <person name="Zhang R.-G."/>
        </authorList>
    </citation>
    <scope>NUCLEOTIDE SEQUENCE [LARGE SCALE GENOMIC DNA]</scope>
    <source>
        <strain evidence="1">FAFU-HL-1</strain>
        <tissue evidence="1">Leaf</tissue>
    </source>
</reference>
<gene>
    <name evidence="1" type="ORF">SADUNF_Sadunf02G0103400</name>
</gene>
<proteinExistence type="predicted"/>
<keyword evidence="2" id="KW-1185">Reference proteome</keyword>
<protein>
    <submittedName>
        <fullName evidence="1">Uncharacterized protein</fullName>
    </submittedName>
</protein>
<name>A0A835N772_9ROSI</name>
<dbReference type="EMBL" id="JADGMS010000002">
    <property type="protein sequence ID" value="KAF9687533.1"/>
    <property type="molecule type" value="Genomic_DNA"/>
</dbReference>
<dbReference type="AlphaFoldDB" id="A0A835N772"/>
<evidence type="ECO:0000313" key="2">
    <source>
        <dbReference type="Proteomes" id="UP000657918"/>
    </source>
</evidence>
<sequence length="97" mass="11213">MILGQIKRGICTLYVRGKIQLTGEVRKRVAVRGGFAFCLEGEEQLFSWESAFDMEKCLVLISKHVQKNKGINYRRKLHRTRSGCFCLDEFTLSSILR</sequence>
<organism evidence="1 2">
    <name type="scientific">Salix dunnii</name>
    <dbReference type="NCBI Taxonomy" id="1413687"/>
    <lineage>
        <taxon>Eukaryota</taxon>
        <taxon>Viridiplantae</taxon>
        <taxon>Streptophyta</taxon>
        <taxon>Embryophyta</taxon>
        <taxon>Tracheophyta</taxon>
        <taxon>Spermatophyta</taxon>
        <taxon>Magnoliopsida</taxon>
        <taxon>eudicotyledons</taxon>
        <taxon>Gunneridae</taxon>
        <taxon>Pentapetalae</taxon>
        <taxon>rosids</taxon>
        <taxon>fabids</taxon>
        <taxon>Malpighiales</taxon>
        <taxon>Salicaceae</taxon>
        <taxon>Saliceae</taxon>
        <taxon>Salix</taxon>
    </lineage>
</organism>
<comment type="caution">
    <text evidence="1">The sequence shown here is derived from an EMBL/GenBank/DDBJ whole genome shotgun (WGS) entry which is preliminary data.</text>
</comment>
<evidence type="ECO:0000313" key="1">
    <source>
        <dbReference type="EMBL" id="KAF9687533.1"/>
    </source>
</evidence>